<reference evidence="1" key="1">
    <citation type="submission" date="2014-09" db="EMBL/GenBank/DDBJ databases">
        <authorList>
            <person name="Magalhaes I.L.F."/>
            <person name="Oliveira U."/>
            <person name="Santos F.R."/>
            <person name="Vidigal T.H.D.A."/>
            <person name="Brescovit A.D."/>
            <person name="Santos A.J."/>
        </authorList>
    </citation>
    <scope>NUCLEOTIDE SEQUENCE</scope>
    <source>
        <tissue evidence="1">Shoot tissue taken approximately 20 cm above the soil surface</tissue>
    </source>
</reference>
<organism evidence="1">
    <name type="scientific">Arundo donax</name>
    <name type="common">Giant reed</name>
    <name type="synonym">Donax arundinaceus</name>
    <dbReference type="NCBI Taxonomy" id="35708"/>
    <lineage>
        <taxon>Eukaryota</taxon>
        <taxon>Viridiplantae</taxon>
        <taxon>Streptophyta</taxon>
        <taxon>Embryophyta</taxon>
        <taxon>Tracheophyta</taxon>
        <taxon>Spermatophyta</taxon>
        <taxon>Magnoliopsida</taxon>
        <taxon>Liliopsida</taxon>
        <taxon>Poales</taxon>
        <taxon>Poaceae</taxon>
        <taxon>PACMAD clade</taxon>
        <taxon>Arundinoideae</taxon>
        <taxon>Arundineae</taxon>
        <taxon>Arundo</taxon>
    </lineage>
</organism>
<proteinExistence type="predicted"/>
<evidence type="ECO:0000313" key="1">
    <source>
        <dbReference type="EMBL" id="JAE00828.1"/>
    </source>
</evidence>
<protein>
    <submittedName>
        <fullName evidence="1">Uncharacterized protein</fullName>
    </submittedName>
</protein>
<dbReference type="AlphaFoldDB" id="A0A0A9EXQ0"/>
<sequence>MLPGGTGTGLGIRDDVYF</sequence>
<dbReference type="EMBL" id="GBRH01197068">
    <property type="protein sequence ID" value="JAE00828.1"/>
    <property type="molecule type" value="Transcribed_RNA"/>
</dbReference>
<name>A0A0A9EXQ0_ARUDO</name>
<accession>A0A0A9EXQ0</accession>
<reference evidence="1" key="2">
    <citation type="journal article" date="2015" name="Data Brief">
        <title>Shoot transcriptome of the giant reed, Arundo donax.</title>
        <authorList>
            <person name="Barrero R.A."/>
            <person name="Guerrero F.D."/>
            <person name="Moolhuijzen P."/>
            <person name="Goolsby J.A."/>
            <person name="Tidwell J."/>
            <person name="Bellgard S.E."/>
            <person name="Bellgard M.I."/>
        </authorList>
    </citation>
    <scope>NUCLEOTIDE SEQUENCE</scope>
    <source>
        <tissue evidence="1">Shoot tissue taken approximately 20 cm above the soil surface</tissue>
    </source>
</reference>